<dbReference type="InterPro" id="IPR010061">
    <property type="entry name" value="MeMal-semiAld_DH"/>
</dbReference>
<proteinExistence type="inferred from homology"/>
<dbReference type="InterPro" id="IPR016162">
    <property type="entry name" value="Ald_DH_N"/>
</dbReference>
<reference evidence="6 7" key="1">
    <citation type="submission" date="2016-10" db="EMBL/GenBank/DDBJ databases">
        <authorList>
            <person name="Varghese N."/>
            <person name="Submissions S."/>
        </authorList>
    </citation>
    <scope>NUCLEOTIDE SEQUENCE [LARGE SCALE GENOMIC DNA]</scope>
    <source>
        <strain evidence="6 7">LMG 18378</strain>
    </source>
</reference>
<sequence length="504" mass="53465">MSTTTTAVPTVKLFIDGKPVESTSSEWREVINPATQEVLARVPFATAEEVERAVASAKAAFKTWKKTPIGARARIFLKYQQLIRENMKELAAILTAEQGKTLPDAEGDVFRGLEVVEHAAAIGNLQLGELANNVAGGVDTFTLLQPLGVCAGITPFNFPAMIPLWMFPMAIATGNTFVLKPSEQDPMVTMRLVELAHEAGIPPGVLNVVHGGPDVVNAICDHPDIKAVSFVGSTRVGTHVYNRASLAGKRVQCMMGAKNHAVILPDANKDQTLNAIAGAAFGAAGQRCMALSVAILVGEANEWIPDLVAKAKTLKVSGGTEAGTDVGPLVSCAALDRVSGLIERGIQEGAKLELDGRNPQVAGYEKGNFVAPSIFSGVSAQMSIYREEIFGPVLCVVSVKTLDEAIELINANPNGNGTAIFTRSGAAARHFKEEIDVGQVGVNVPIPVPVPLFSFTGSRGSKLGDLGPYGKQVVQFYTQTKTVTERWFDENEVGGAVNTTIHLK</sequence>
<keyword evidence="3" id="KW-0560">Oxidoreductase</keyword>
<dbReference type="Gene3D" id="3.40.605.10">
    <property type="entry name" value="Aldehyde Dehydrogenase, Chain A, domain 1"/>
    <property type="match status" value="1"/>
</dbReference>
<dbReference type="FunFam" id="3.40.605.10:FF:000003">
    <property type="entry name" value="Methylmalonate-semialdehyde dehydrogenase [acylating]"/>
    <property type="match status" value="1"/>
</dbReference>
<organism evidence="6 7">
    <name type="scientific">Pseudomonas citronellolis</name>
    <dbReference type="NCBI Taxonomy" id="53408"/>
    <lineage>
        <taxon>Bacteria</taxon>
        <taxon>Pseudomonadati</taxon>
        <taxon>Pseudomonadota</taxon>
        <taxon>Gammaproteobacteria</taxon>
        <taxon>Pseudomonadales</taxon>
        <taxon>Pseudomonadaceae</taxon>
        <taxon>Pseudomonas</taxon>
    </lineage>
</organism>
<dbReference type="GO" id="GO:0006210">
    <property type="term" value="P:thymine catabolic process"/>
    <property type="evidence" value="ECO:0007669"/>
    <property type="project" value="TreeGrafter"/>
</dbReference>
<dbReference type="EC" id="1.2.1.27" evidence="2"/>
<gene>
    <name evidence="6" type="ORF">SAMN05216577_108177</name>
</gene>
<dbReference type="GO" id="GO:0004491">
    <property type="term" value="F:methylmalonate-semialdehyde dehydrogenase (acylating, NAD) activity"/>
    <property type="evidence" value="ECO:0007669"/>
    <property type="project" value="UniProtKB-EC"/>
</dbReference>
<comment type="caution">
    <text evidence="6">The sequence shown here is derived from an EMBL/GenBank/DDBJ whole genome shotgun (WGS) entry which is preliminary data.</text>
</comment>
<dbReference type="PANTHER" id="PTHR43866:SF3">
    <property type="entry name" value="METHYLMALONATE-SEMIALDEHYDE DEHYDROGENASE [ACYLATING], MITOCHONDRIAL"/>
    <property type="match status" value="1"/>
</dbReference>
<dbReference type="FunFam" id="3.40.309.10:FF:000002">
    <property type="entry name" value="Methylmalonate-semialdehyde dehydrogenase (Acylating)"/>
    <property type="match status" value="1"/>
</dbReference>
<keyword evidence="7" id="KW-1185">Reference proteome</keyword>
<dbReference type="PANTHER" id="PTHR43866">
    <property type="entry name" value="MALONATE-SEMIALDEHYDE DEHYDROGENASE"/>
    <property type="match status" value="1"/>
</dbReference>
<dbReference type="NCBIfam" id="TIGR01722">
    <property type="entry name" value="MMSDH"/>
    <property type="match status" value="1"/>
</dbReference>
<dbReference type="Gene3D" id="3.40.309.10">
    <property type="entry name" value="Aldehyde Dehydrogenase, Chain A, domain 2"/>
    <property type="match status" value="1"/>
</dbReference>
<dbReference type="EMBL" id="FOLS01000008">
    <property type="protein sequence ID" value="SFC65756.1"/>
    <property type="molecule type" value="Genomic_DNA"/>
</dbReference>
<dbReference type="SUPFAM" id="SSF53720">
    <property type="entry name" value="ALDH-like"/>
    <property type="match status" value="1"/>
</dbReference>
<feature type="domain" description="Aldehyde dehydrogenase" evidence="5">
    <location>
        <begin position="21"/>
        <end position="483"/>
    </location>
</feature>
<evidence type="ECO:0000313" key="6">
    <source>
        <dbReference type="EMBL" id="SFC65756.1"/>
    </source>
</evidence>
<evidence type="ECO:0000256" key="3">
    <source>
        <dbReference type="ARBA" id="ARBA00023002"/>
    </source>
</evidence>
<comment type="similarity">
    <text evidence="1">Belongs to the aldehyde dehydrogenase family.</text>
</comment>
<evidence type="ECO:0000256" key="2">
    <source>
        <dbReference type="ARBA" id="ARBA00013048"/>
    </source>
</evidence>
<dbReference type="InterPro" id="IPR016160">
    <property type="entry name" value="Ald_DH_CS_CYS"/>
</dbReference>
<dbReference type="Pfam" id="PF00171">
    <property type="entry name" value="Aldedh"/>
    <property type="match status" value="1"/>
</dbReference>
<dbReference type="GO" id="GO:0006574">
    <property type="term" value="P:L-valine catabolic process"/>
    <property type="evidence" value="ECO:0007669"/>
    <property type="project" value="TreeGrafter"/>
</dbReference>
<dbReference type="RefSeq" id="WP_074979670.1">
    <property type="nucleotide sequence ID" value="NZ_CP104727.1"/>
</dbReference>
<evidence type="ECO:0000259" key="5">
    <source>
        <dbReference type="Pfam" id="PF00171"/>
    </source>
</evidence>
<evidence type="ECO:0000313" key="7">
    <source>
        <dbReference type="Proteomes" id="UP000183385"/>
    </source>
</evidence>
<accession>A0AAQ1HLZ7</accession>
<keyword evidence="4" id="KW-0520">NAD</keyword>
<dbReference type="CDD" id="cd07085">
    <property type="entry name" value="ALDH_F6_MMSDH"/>
    <property type="match status" value="1"/>
</dbReference>
<evidence type="ECO:0000256" key="1">
    <source>
        <dbReference type="ARBA" id="ARBA00009986"/>
    </source>
</evidence>
<dbReference type="InterPro" id="IPR016163">
    <property type="entry name" value="Ald_DH_C"/>
</dbReference>
<dbReference type="AlphaFoldDB" id="A0AAQ1HLZ7"/>
<name>A0AAQ1HLZ7_9PSED</name>
<dbReference type="InterPro" id="IPR016161">
    <property type="entry name" value="Ald_DH/histidinol_DH"/>
</dbReference>
<dbReference type="PROSITE" id="PS00070">
    <property type="entry name" value="ALDEHYDE_DEHYDR_CYS"/>
    <property type="match status" value="1"/>
</dbReference>
<dbReference type="Proteomes" id="UP000183385">
    <property type="component" value="Unassembled WGS sequence"/>
</dbReference>
<evidence type="ECO:0000256" key="4">
    <source>
        <dbReference type="ARBA" id="ARBA00023027"/>
    </source>
</evidence>
<protein>
    <recommendedName>
        <fullName evidence="2">methylmalonate-semialdehyde dehydrogenase (CoA acylating)</fullName>
        <ecNumber evidence="2">1.2.1.27</ecNumber>
    </recommendedName>
</protein>
<dbReference type="InterPro" id="IPR015590">
    <property type="entry name" value="Aldehyde_DH_dom"/>
</dbReference>